<dbReference type="SUPFAM" id="SSF49785">
    <property type="entry name" value="Galactose-binding domain-like"/>
    <property type="match status" value="2"/>
</dbReference>
<dbReference type="Pfam" id="PF07394">
    <property type="entry name" value="DUF1501"/>
    <property type="match status" value="1"/>
</dbReference>
<dbReference type="InterPro" id="IPR005084">
    <property type="entry name" value="CBM6"/>
</dbReference>
<feature type="domain" description="CBM6" evidence="3">
    <location>
        <begin position="1637"/>
        <end position="1838"/>
    </location>
</feature>
<dbReference type="Pfam" id="PF16990">
    <property type="entry name" value="CBM_35"/>
    <property type="match status" value="1"/>
</dbReference>
<evidence type="ECO:0000313" key="5">
    <source>
        <dbReference type="Proteomes" id="UP001530315"/>
    </source>
</evidence>
<evidence type="ECO:0000313" key="4">
    <source>
        <dbReference type="EMBL" id="KAL3773186.1"/>
    </source>
</evidence>
<dbReference type="Proteomes" id="UP001530315">
    <property type="component" value="Unassembled WGS sequence"/>
</dbReference>
<keyword evidence="2" id="KW-0732">Signal</keyword>
<keyword evidence="5" id="KW-1185">Reference proteome</keyword>
<feature type="compositionally biased region" description="Polar residues" evidence="1">
    <location>
        <begin position="204"/>
        <end position="214"/>
    </location>
</feature>
<comment type="caution">
    <text evidence="4">The sequence shown here is derived from an EMBL/GenBank/DDBJ whole genome shotgun (WGS) entry which is preliminary data.</text>
</comment>
<dbReference type="InterPro" id="IPR010869">
    <property type="entry name" value="DUF1501"/>
</dbReference>
<evidence type="ECO:0000256" key="2">
    <source>
        <dbReference type="SAM" id="SignalP"/>
    </source>
</evidence>
<dbReference type="Pfam" id="PF08811">
    <property type="entry name" value="DUF1800"/>
    <property type="match status" value="2"/>
</dbReference>
<name>A0ABD3NDT3_9STRA</name>
<organism evidence="4 5">
    <name type="scientific">Stephanodiscus triporus</name>
    <dbReference type="NCBI Taxonomy" id="2934178"/>
    <lineage>
        <taxon>Eukaryota</taxon>
        <taxon>Sar</taxon>
        <taxon>Stramenopiles</taxon>
        <taxon>Ochrophyta</taxon>
        <taxon>Bacillariophyta</taxon>
        <taxon>Coscinodiscophyceae</taxon>
        <taxon>Thalassiosirophycidae</taxon>
        <taxon>Stephanodiscales</taxon>
        <taxon>Stephanodiscaceae</taxon>
        <taxon>Stephanodiscus</taxon>
    </lineage>
</organism>
<sequence>MIISKISCCALALLHLASAASLLDHSGIDHGGIGGGGGGGGGGDDPQHHPRALQTTTKPTTARPTTRSPTTRTPTNVPTTRTPTTFKPTRIPTNVPTTRTPTNVPTTRTPTTSKPTATPSSKPTTNVPTTRTPTNVPTTRTPTTSKPTATPSSKPTTNVPTTRTPTNVPTTRTPTTSKPTATPSNKPTTSKPTTVAPTTGTPTDQPTRKPTNSPVMPYDNPVISCPPPGATMIVITAGAKTIAVAAADTFCGVFLRKGSESGDLIPLARSYHGKDWEPAPGPLACPKENVNGTAVFLPDLSDPNDRYVILAKDGSMSERKQIARFLEMTTFGPKRSEIDAMAADGTWATTGAAKRAAYIRSQIDSPKTSHREYFRKRANTKWDSTAQPARSDHPCSPNSKWRKYSYIQQDRYNTLTEVLIPTTFEVVKAEENFTTTIYEADSAAQVSTPSGLGGLFWTPGATTTTYTGYSGLGFYDMGGTNDYVQFTVNVPSDGPRPISFRFSQGSSSYNGNRKLQLQVNGAIVRNSTDFFYTGSWSYWKYSEMVDVNLNAGDNTIKLLVVDQPGGPNIDHLRIGKPPAIVMKSNGWARAIARNGLHLLDAWPFTFTNTTQVTFKTYNPDAPQAGLFRYPNGRLKVLMPNGIENYLDIGNPTINFTGYEQYLPQNVFMFDGSETWDETASDLFNYPMMRGQELLLRNGYNGAICDLVPPFAEEYHAPIFGKLPSGEWLQWTSQILLENNGPSINDPPGNRTAKVLVDGGGENFVSTDEKLKCSNVQRSFINEDTCFLSTLSTACSATNPVGEVMMTMNTTLVLDLFNLTGRYVYAIIGLVMESRTESPCAKTRSRWVAERGATCTAPSVLGSLTIATLTNAIKASTNKNDYVTDVDRNSTSLCNATDWDQDSDPIHIQLQVGPDCYTHVHPDHLNVYDFTGWVTNHPGGPYHIQKWSQGWDGHPGWYLNFPFYGNATRKIPMHPMNRWVSKAVSPNIIKVGRLGDDISYRDLISELKTDAVAEHFGATPKTVADGGLVVCGSPGEVSNDPSLHEHFDFRSDEYTVSSEDTMNNQKHVVWTEVALYAIDQLRQRMAWALSQIITTVPNNINAYMHTEIYTNYYDIFVKHAFGNFRDILKAASYSPLMAEHLSYLKSQSHSYVYEFEKKRIARADENFAREVMQLFSIGLIKLNDDGTAVLDPVTGYPLETYTNEDIESFARAWTGFDRISVRGNYEDSFRGTNDNRLDPMQIVPEYRDPFPKSHLDEGFIGDGYLLCTDLPAQSFLKKGALYRLLGGKSSPELMKDPSYFATTAPGEILRAELFPSSQLYQTLYNSNYKASVELENDLPCTAGTFECRVDTLRVVKVGSMYYEFVERPCVQLAFYNNGKQIQLRDNWRRGQMCANPDLAHAREACCREDRVDEINAAVMVSNVTYFYEGERMKYDTARDRCVAYGRDLCLYDWLESKPIDKAEKKGYHWTNKDCAVNVKVNSEGYIAIVHDAISTYEDTIPWLVEEKNTLNWFRVFWEGSGDYPGSNETNTCEANKCKVVVSYDGSSSCLCKAIVTDSVVFTDTNVSKKDVMSKLFIGALGAKAGSVPTSLDIGLIAHIVGNSIDGETIFEVHDKGRTLYLKNTRSTVSLEGWTMAPRVYEAEDASISNATVKNDTASATGRKYVEARYGNETTYIQWNVNVPSAGTYSISLRYAHDSSPRPLTVYVNAQEVVQQLINPNSLVPFVNVASDPNSTQLPLQRCGGDCDFNTHCMPGLFCQQNNGLERVPGCNGVQNSWDYCVDIDDFDYGFTLLPTGGWTDDWHMSKPLQVNLNVGQNTIRVQLPSKYKEGPNIDHLKVEGLPVSYTSSSFRNPPHFMSLVPDNSYGRIGERNLRDAQYETDAVLDHYSFQDNVAPFLCVRVMQRFSFSNPSRKFISSCVRAFRTGLYTSGFITFGNGQYGSLEAMVASILLDSEATEGAVSVDPTYGSIKEPILKLLHLMRSMDYRTDLPTSSEGSLIQRSYNVKIWKIDEKIGQGPYEFPSVFSFFLPNYIPQEGPNHHARLTSPESVLVTMPNVVNLLNGMFSLIKYGLSDCNGGFSLYPGYGPTPCLDNGLFQRSFGHLFYELTGVNDNERAEDLSQLLTAGRLCQKNLDKIVAACSTEPDQGSKNRCMTQLVITTAEFQTTGAVTLSGQDREVTATTSVNGTEPYKAIVYFFLSGGLDSYHMLAPHTCAPIDVYDRYRTIRGKSDSDAGVGLTKDRLLEIPANNAAQPCSTFGINQNLTALKTLYDEGHLNFIANAGLLAKPVTVTNYNQDTPVQLFAHDAMILEAFKEDIYDVFSGTGVGGRMAEVLIDNGIPTNLFSISGQVTLLTGAPGEVPTQTVLASSGLTAFNADPSITNMNDQIKSLNNDNTADSGFHAETWSSKLSESMDRHQSLKEKVDNTTVTTVFPAEGLSDQFKLVTRLMQTRVSRVSKRDIFFVQDGGYDTHDNVDASLIINFGRINGAIQAFVNELKILNLWESTTVVQFSEFARTLNPNTGGGSDHGWGGHHFMFGGAVKGGQVLGRYPEVFNEGEGSNFALSRGRMIPEFPWDAMWHGTAEWFGIPPNSPSMDKVLPMHRNFPASSLYNKAALFNEITPMQMSAQPAPMLSEQMSEQSAPILSEQISEQSAPTLSEFGVNTPELVINNPELVINTSMRCGTSEVDAREHCRSTCTTSLDCPSTMECFSVHENFCGSIPQRIYVNPEVSVEVHRCGTSEIHSRTFCGAPCAWSADCTGGETCHGVHANYCGSSYTEV</sequence>
<accession>A0ABD3NDT3</accession>
<dbReference type="PANTHER" id="PTHR43737:SF1">
    <property type="entry name" value="DUF1501 DOMAIN-CONTAINING PROTEIN"/>
    <property type="match status" value="1"/>
</dbReference>
<feature type="compositionally biased region" description="Gly residues" evidence="1">
    <location>
        <begin position="33"/>
        <end position="44"/>
    </location>
</feature>
<gene>
    <name evidence="4" type="ORF">ACHAW5_010369</name>
</gene>
<protein>
    <recommendedName>
        <fullName evidence="3">CBM6 domain-containing protein</fullName>
    </recommendedName>
</protein>
<dbReference type="InterPro" id="IPR014917">
    <property type="entry name" value="DUF1800"/>
</dbReference>
<dbReference type="InterPro" id="IPR008979">
    <property type="entry name" value="Galactose-bd-like_sf"/>
</dbReference>
<dbReference type="PANTHER" id="PTHR43737">
    <property type="entry name" value="BLL7424 PROTEIN"/>
    <property type="match status" value="1"/>
</dbReference>
<dbReference type="Gene3D" id="2.60.120.260">
    <property type="entry name" value="Galactose-binding domain-like"/>
    <property type="match status" value="3"/>
</dbReference>
<dbReference type="EMBL" id="JALLAZ020001545">
    <property type="protein sequence ID" value="KAL3773186.1"/>
    <property type="molecule type" value="Genomic_DNA"/>
</dbReference>
<evidence type="ECO:0000259" key="3">
    <source>
        <dbReference type="PROSITE" id="PS51175"/>
    </source>
</evidence>
<feature type="domain" description="CBM6" evidence="3">
    <location>
        <begin position="436"/>
        <end position="575"/>
    </location>
</feature>
<evidence type="ECO:0000256" key="1">
    <source>
        <dbReference type="SAM" id="MobiDB-lite"/>
    </source>
</evidence>
<feature type="region of interest" description="Disordered" evidence="1">
    <location>
        <begin position="33"/>
        <end position="219"/>
    </location>
</feature>
<feature type="chain" id="PRO_5044776646" description="CBM6 domain-containing protein" evidence="2">
    <location>
        <begin position="20"/>
        <end position="2775"/>
    </location>
</feature>
<dbReference type="PROSITE" id="PS51175">
    <property type="entry name" value="CBM6"/>
    <property type="match status" value="2"/>
</dbReference>
<dbReference type="Pfam" id="PF03422">
    <property type="entry name" value="CBM_6"/>
    <property type="match status" value="1"/>
</dbReference>
<proteinExistence type="predicted"/>
<feature type="signal peptide" evidence="2">
    <location>
        <begin position="1"/>
        <end position="19"/>
    </location>
</feature>
<reference evidence="4 5" key="1">
    <citation type="submission" date="2024-10" db="EMBL/GenBank/DDBJ databases">
        <title>Updated reference genomes for cyclostephanoid diatoms.</title>
        <authorList>
            <person name="Roberts W.R."/>
            <person name="Alverson A.J."/>
        </authorList>
    </citation>
    <scope>NUCLEOTIDE SEQUENCE [LARGE SCALE GENOMIC DNA]</scope>
    <source>
        <strain evidence="4 5">AJA276-08</strain>
    </source>
</reference>
<feature type="compositionally biased region" description="Low complexity" evidence="1">
    <location>
        <begin position="55"/>
        <end position="203"/>
    </location>
</feature>